<feature type="binding site" evidence="14">
    <location>
        <position position="118"/>
    </location>
    <ligand>
        <name>ATP</name>
        <dbReference type="ChEBI" id="CHEBI:30616"/>
    </ligand>
</feature>
<evidence type="ECO:0000256" key="7">
    <source>
        <dbReference type="ARBA" id="ARBA00022741"/>
    </source>
</evidence>
<dbReference type="Gene3D" id="3.30.200.20">
    <property type="entry name" value="Phosphorylase Kinase, domain 1"/>
    <property type="match status" value="1"/>
</dbReference>
<evidence type="ECO:0000256" key="9">
    <source>
        <dbReference type="ARBA" id="ARBA00022840"/>
    </source>
</evidence>
<evidence type="ECO:0000256" key="13">
    <source>
        <dbReference type="ARBA" id="ARBA00048679"/>
    </source>
</evidence>
<dbReference type="Pfam" id="PF00069">
    <property type="entry name" value="Pkinase"/>
    <property type="match status" value="1"/>
</dbReference>
<evidence type="ECO:0000256" key="3">
    <source>
        <dbReference type="ARBA" id="ARBA00022475"/>
    </source>
</evidence>
<keyword evidence="5" id="KW-0808">Transferase</keyword>
<keyword evidence="7 14" id="KW-0547">Nucleotide-binding</keyword>
<accession>A0A8T0IAW7</accession>
<dbReference type="SUPFAM" id="SSF56112">
    <property type="entry name" value="Protein kinase-like (PK-like)"/>
    <property type="match status" value="1"/>
</dbReference>
<evidence type="ECO:0000256" key="11">
    <source>
        <dbReference type="ARBA" id="ARBA00023136"/>
    </source>
</evidence>
<dbReference type="GO" id="GO:0005886">
    <property type="term" value="C:plasma membrane"/>
    <property type="evidence" value="ECO:0007669"/>
    <property type="project" value="UniProtKB-SubCell"/>
</dbReference>
<dbReference type="EMBL" id="CM026424">
    <property type="protein sequence ID" value="KAG0579643.1"/>
    <property type="molecule type" value="Genomic_DNA"/>
</dbReference>
<dbReference type="PROSITE" id="PS00108">
    <property type="entry name" value="PROTEIN_KINASE_ST"/>
    <property type="match status" value="1"/>
</dbReference>
<feature type="region of interest" description="Disordered" evidence="15">
    <location>
        <begin position="459"/>
        <end position="478"/>
    </location>
</feature>
<feature type="region of interest" description="Disordered" evidence="15">
    <location>
        <begin position="274"/>
        <end position="426"/>
    </location>
</feature>
<dbReference type="Pfam" id="PF07714">
    <property type="entry name" value="PK_Tyr_Ser-Thr"/>
    <property type="match status" value="1"/>
</dbReference>
<dbReference type="FunFam" id="1.10.510.10:FF:000780">
    <property type="entry name" value="Receptor-like serine/threonine-protein kinase At4g25390"/>
    <property type="match status" value="1"/>
</dbReference>
<dbReference type="InterPro" id="IPR001245">
    <property type="entry name" value="Ser-Thr/Tyr_kinase_cat_dom"/>
</dbReference>
<dbReference type="PANTHER" id="PTHR46821:SF2">
    <property type="entry name" value="OS03G0251700 PROTEIN"/>
    <property type="match status" value="1"/>
</dbReference>
<evidence type="ECO:0000256" key="12">
    <source>
        <dbReference type="ARBA" id="ARBA00047899"/>
    </source>
</evidence>
<dbReference type="SMART" id="SM00220">
    <property type="entry name" value="S_TKc"/>
    <property type="match status" value="1"/>
</dbReference>
<evidence type="ECO:0000256" key="5">
    <source>
        <dbReference type="ARBA" id="ARBA00022679"/>
    </source>
</evidence>
<evidence type="ECO:0000313" key="18">
    <source>
        <dbReference type="EMBL" id="KAG0579643.1"/>
    </source>
</evidence>
<dbReference type="Proteomes" id="UP000822688">
    <property type="component" value="Chromosome 4"/>
</dbReference>
<dbReference type="GO" id="GO:0004674">
    <property type="term" value="F:protein serine/threonine kinase activity"/>
    <property type="evidence" value="ECO:0007669"/>
    <property type="project" value="UniProtKB-KW"/>
</dbReference>
<dbReference type="FunFam" id="1.10.510.10:FF:001023">
    <property type="entry name" value="Os07g0541700 protein"/>
    <property type="match status" value="1"/>
</dbReference>
<keyword evidence="6 16" id="KW-0812">Transmembrane</keyword>
<evidence type="ECO:0000256" key="10">
    <source>
        <dbReference type="ARBA" id="ARBA00022989"/>
    </source>
</evidence>
<dbReference type="Gene3D" id="1.10.510.10">
    <property type="entry name" value="Transferase(Phosphotransferase) domain 1"/>
    <property type="match status" value="2"/>
</dbReference>
<feature type="domain" description="Protein kinase" evidence="17">
    <location>
        <begin position="90"/>
        <end position="370"/>
    </location>
</feature>
<dbReference type="InterPro" id="IPR044576">
    <property type="entry name" value="At4g25390-like"/>
</dbReference>
<keyword evidence="8" id="KW-0418">Kinase</keyword>
<evidence type="ECO:0000256" key="16">
    <source>
        <dbReference type="SAM" id="Phobius"/>
    </source>
</evidence>
<evidence type="ECO:0000256" key="8">
    <source>
        <dbReference type="ARBA" id="ARBA00022777"/>
    </source>
</evidence>
<keyword evidence="9 14" id="KW-0067">ATP-binding</keyword>
<keyword evidence="19" id="KW-1185">Reference proteome</keyword>
<dbReference type="GO" id="GO:0005524">
    <property type="term" value="F:ATP binding"/>
    <property type="evidence" value="ECO:0007669"/>
    <property type="project" value="UniProtKB-UniRule"/>
</dbReference>
<feature type="compositionally biased region" description="Basic and acidic residues" evidence="15">
    <location>
        <begin position="278"/>
        <end position="291"/>
    </location>
</feature>
<comment type="catalytic activity">
    <reaction evidence="12">
        <text>L-threonyl-[protein] + ATP = O-phospho-L-threonyl-[protein] + ADP + H(+)</text>
        <dbReference type="Rhea" id="RHEA:46608"/>
        <dbReference type="Rhea" id="RHEA-COMP:11060"/>
        <dbReference type="Rhea" id="RHEA-COMP:11605"/>
        <dbReference type="ChEBI" id="CHEBI:15378"/>
        <dbReference type="ChEBI" id="CHEBI:30013"/>
        <dbReference type="ChEBI" id="CHEBI:30616"/>
        <dbReference type="ChEBI" id="CHEBI:61977"/>
        <dbReference type="ChEBI" id="CHEBI:456216"/>
        <dbReference type="EC" id="2.7.11.1"/>
    </reaction>
</comment>
<feature type="compositionally biased region" description="Basic and acidic residues" evidence="15">
    <location>
        <begin position="484"/>
        <end position="514"/>
    </location>
</feature>
<evidence type="ECO:0000256" key="6">
    <source>
        <dbReference type="ARBA" id="ARBA00022692"/>
    </source>
</evidence>
<name>A0A8T0IAW7_CERPU</name>
<evidence type="ECO:0000256" key="1">
    <source>
        <dbReference type="ARBA" id="ARBA00004162"/>
    </source>
</evidence>
<reference evidence="18" key="1">
    <citation type="submission" date="2020-06" db="EMBL/GenBank/DDBJ databases">
        <title>WGS assembly of Ceratodon purpureus strain R40.</title>
        <authorList>
            <person name="Carey S.B."/>
            <person name="Jenkins J."/>
            <person name="Shu S."/>
            <person name="Lovell J.T."/>
            <person name="Sreedasyam A."/>
            <person name="Maumus F."/>
            <person name="Tiley G.P."/>
            <person name="Fernandez-Pozo N."/>
            <person name="Barry K."/>
            <person name="Chen C."/>
            <person name="Wang M."/>
            <person name="Lipzen A."/>
            <person name="Daum C."/>
            <person name="Saski C.A."/>
            <person name="Payton A.C."/>
            <person name="Mcbreen J.C."/>
            <person name="Conrad R.E."/>
            <person name="Kollar L.M."/>
            <person name="Olsson S."/>
            <person name="Huttunen S."/>
            <person name="Landis J.B."/>
            <person name="Wickett N.J."/>
            <person name="Johnson M.G."/>
            <person name="Rensing S.A."/>
            <person name="Grimwood J."/>
            <person name="Schmutz J."/>
            <person name="Mcdaniel S.F."/>
        </authorList>
    </citation>
    <scope>NUCLEOTIDE SEQUENCE</scope>
    <source>
        <strain evidence="18">R40</strain>
    </source>
</reference>
<feature type="region of interest" description="Disordered" evidence="15">
    <location>
        <begin position="484"/>
        <end position="535"/>
    </location>
</feature>
<organism evidence="18 19">
    <name type="scientific">Ceratodon purpureus</name>
    <name type="common">Fire moss</name>
    <name type="synonym">Dicranum purpureum</name>
    <dbReference type="NCBI Taxonomy" id="3225"/>
    <lineage>
        <taxon>Eukaryota</taxon>
        <taxon>Viridiplantae</taxon>
        <taxon>Streptophyta</taxon>
        <taxon>Embryophyta</taxon>
        <taxon>Bryophyta</taxon>
        <taxon>Bryophytina</taxon>
        <taxon>Bryopsida</taxon>
        <taxon>Dicranidae</taxon>
        <taxon>Pseudoditrichales</taxon>
        <taxon>Ditrichaceae</taxon>
        <taxon>Ceratodon</taxon>
    </lineage>
</organism>
<keyword evidence="3" id="KW-1003">Cell membrane</keyword>
<comment type="caution">
    <text evidence="18">The sequence shown here is derived from an EMBL/GenBank/DDBJ whole genome shotgun (WGS) entry which is preliminary data.</text>
</comment>
<dbReference type="PROSITE" id="PS00107">
    <property type="entry name" value="PROTEIN_KINASE_ATP"/>
    <property type="match status" value="1"/>
</dbReference>
<evidence type="ECO:0000313" key="19">
    <source>
        <dbReference type="Proteomes" id="UP000822688"/>
    </source>
</evidence>
<dbReference type="PROSITE" id="PS50011">
    <property type="entry name" value="PROTEIN_KINASE_DOM"/>
    <property type="match status" value="1"/>
</dbReference>
<dbReference type="InterPro" id="IPR000719">
    <property type="entry name" value="Prot_kinase_dom"/>
</dbReference>
<feature type="compositionally biased region" description="Acidic residues" evidence="15">
    <location>
        <begin position="378"/>
        <end position="388"/>
    </location>
</feature>
<gene>
    <name evidence="18" type="ORF">KC19_4G112800</name>
</gene>
<keyword evidence="10 16" id="KW-1133">Transmembrane helix</keyword>
<dbReference type="EC" id="2.7.11.1" evidence="2"/>
<dbReference type="InterPro" id="IPR011009">
    <property type="entry name" value="Kinase-like_dom_sf"/>
</dbReference>
<comment type="subcellular location">
    <subcellularLocation>
        <location evidence="1">Cell membrane</location>
        <topology evidence="1">Single-pass membrane protein</topology>
    </subcellularLocation>
</comment>
<dbReference type="PANTHER" id="PTHR46821">
    <property type="entry name" value="OS07G0586332 PROTEIN"/>
    <property type="match status" value="1"/>
</dbReference>
<keyword evidence="11 16" id="KW-0472">Membrane</keyword>
<sequence>MPPRRVLQANAPFAFSPLAPPLTNTRHSKNHLALGLGLGCSLGLLLVAVLAALFFYHRLKTRRTSPYDLNTPKSLQRFSYQQLKKSTGGFAEDRKLGQGGFGAVFKGELRNGDEVAVKSVDVSTVQGEVAFQNEVSIIGRITSPHIVRLLGFCAHGPRRLLVYEFMANRNLQEALFDEVYAVPLDWAMRFRIILNVAEGLAYLHFKCDPPIIHGDIKPSNVLLDANFQAKLADFGLARLKTAESILEVQTLEAQREAIEKERARYERIIRDRARRQKRREEAERKKKDDASRGNSVKGESMESFAFDPNPEGDRKSSASLFDGLSTEEETSGFTLESPCSKAGNNTPTSIVRTPPLTNASESPALADDKTRRPGNDVTDTEETSWQDCDESRSYPPSPLSVSKEIRSDAEGENFMSAEEGETDVDKSVISMSIDGTGEEGWSTVSPSQPDLEFNFENTEVQKQKGSAKGNGSLRSWSRDWWRKQEKDDGNRSQHVQDSDTKSIRSILELERSEELAMEGETRRHKHRSDLRRQRSKSSGWIGAIVGDLSKEMKKKAPAKQDKLKGREWWREEYCEELSNKSREFKKGSSMRLDRTRSSRRHKKDDYTKWIRDFSQEFSAELGHSKNLDSRRESRRSRSRREEFWSGDSAYRGISSTPSMRGTICYVAPESGGAGATSEKSDVYSFGVLLLVLISGRRPLQVNASPMTDFERANLISWARLLARSGNVLDLVDSNLHSVYSEDQAVLCITVALLCLQRLPAARPSMSDIVKILNGERALPDLPFEFSPSPPGFRSRRKPSAEEIVLDRAPVTF</sequence>
<dbReference type="AlphaFoldDB" id="A0A8T0IAW7"/>
<evidence type="ECO:0000256" key="4">
    <source>
        <dbReference type="ARBA" id="ARBA00022527"/>
    </source>
</evidence>
<evidence type="ECO:0000259" key="17">
    <source>
        <dbReference type="PROSITE" id="PS50011"/>
    </source>
</evidence>
<proteinExistence type="predicted"/>
<dbReference type="InterPro" id="IPR008271">
    <property type="entry name" value="Ser/Thr_kinase_AS"/>
</dbReference>
<dbReference type="FunFam" id="3.30.200.20:FF:000542">
    <property type="entry name" value="Receptor-like serine/threonine-protein kinase At4g25390"/>
    <property type="match status" value="1"/>
</dbReference>
<evidence type="ECO:0000256" key="15">
    <source>
        <dbReference type="SAM" id="MobiDB-lite"/>
    </source>
</evidence>
<evidence type="ECO:0000256" key="2">
    <source>
        <dbReference type="ARBA" id="ARBA00012513"/>
    </source>
</evidence>
<feature type="compositionally biased region" description="Basic residues" evidence="15">
    <location>
        <begin position="522"/>
        <end position="535"/>
    </location>
</feature>
<comment type="catalytic activity">
    <reaction evidence="13">
        <text>L-seryl-[protein] + ATP = O-phospho-L-seryl-[protein] + ADP + H(+)</text>
        <dbReference type="Rhea" id="RHEA:17989"/>
        <dbReference type="Rhea" id="RHEA-COMP:9863"/>
        <dbReference type="Rhea" id="RHEA-COMP:11604"/>
        <dbReference type="ChEBI" id="CHEBI:15378"/>
        <dbReference type="ChEBI" id="CHEBI:29999"/>
        <dbReference type="ChEBI" id="CHEBI:30616"/>
        <dbReference type="ChEBI" id="CHEBI:83421"/>
        <dbReference type="ChEBI" id="CHEBI:456216"/>
        <dbReference type="EC" id="2.7.11.1"/>
    </reaction>
</comment>
<keyword evidence="4" id="KW-0723">Serine/threonine-protein kinase</keyword>
<dbReference type="InterPro" id="IPR017441">
    <property type="entry name" value="Protein_kinase_ATP_BS"/>
</dbReference>
<feature type="compositionally biased region" description="Polar residues" evidence="15">
    <location>
        <begin position="342"/>
        <end position="361"/>
    </location>
</feature>
<feature type="transmembrane region" description="Helical" evidence="16">
    <location>
        <begin position="32"/>
        <end position="56"/>
    </location>
</feature>
<protein>
    <recommendedName>
        <fullName evidence="2">non-specific serine/threonine protein kinase</fullName>
        <ecNumber evidence="2">2.7.11.1</ecNumber>
    </recommendedName>
</protein>
<evidence type="ECO:0000256" key="14">
    <source>
        <dbReference type="PROSITE-ProRule" id="PRU10141"/>
    </source>
</evidence>